<dbReference type="InterPro" id="IPR056933">
    <property type="entry name" value="TPR_ESP1"/>
</dbReference>
<sequence length="143" mass="15761">MASAAESSLIAKLESSDPREIRNPRFHASLLRFEEKEGGGEAGDDSEEEDGEEQCERSEAIRPLAKQYPQFISRALKILPNRLSNLPQFGGGDDAEAIGSKMFDGRFEEAEVLRFGVLDGLRSAKMKKVEARFVPDLGNLTTS</sequence>
<reference evidence="3 4" key="1">
    <citation type="submission" date="2024-01" db="EMBL/GenBank/DDBJ databases">
        <title>Genome assemblies of Stephania.</title>
        <authorList>
            <person name="Yang L."/>
        </authorList>
    </citation>
    <scope>NUCLEOTIDE SEQUENCE [LARGE SCALE GENOMIC DNA]</scope>
    <source>
        <strain evidence="3">JXDWG</strain>
        <tissue evidence="3">Leaf</tissue>
    </source>
</reference>
<evidence type="ECO:0000313" key="3">
    <source>
        <dbReference type="EMBL" id="KAK9094697.1"/>
    </source>
</evidence>
<dbReference type="EMBL" id="JBBNAG010000011">
    <property type="protein sequence ID" value="KAK9094697.1"/>
    <property type="molecule type" value="Genomic_DNA"/>
</dbReference>
<feature type="region of interest" description="Disordered" evidence="1">
    <location>
        <begin position="1"/>
        <end position="58"/>
    </location>
</feature>
<proteinExistence type="predicted"/>
<feature type="compositionally biased region" description="Acidic residues" evidence="1">
    <location>
        <begin position="42"/>
        <end position="53"/>
    </location>
</feature>
<feature type="compositionally biased region" description="Basic and acidic residues" evidence="1">
    <location>
        <begin position="14"/>
        <end position="23"/>
    </location>
</feature>
<dbReference type="Pfam" id="PF25110">
    <property type="entry name" value="TPR_ESP1"/>
    <property type="match status" value="1"/>
</dbReference>
<evidence type="ECO:0000313" key="4">
    <source>
        <dbReference type="Proteomes" id="UP001419268"/>
    </source>
</evidence>
<evidence type="ECO:0000259" key="2">
    <source>
        <dbReference type="Pfam" id="PF25110"/>
    </source>
</evidence>
<comment type="caution">
    <text evidence="3">The sequence shown here is derived from an EMBL/GenBank/DDBJ whole genome shotgun (WGS) entry which is preliminary data.</text>
</comment>
<keyword evidence="4" id="KW-1185">Reference proteome</keyword>
<feature type="domain" description="Separase-like TPR repeats region" evidence="2">
    <location>
        <begin position="6"/>
        <end position="93"/>
    </location>
</feature>
<protein>
    <recommendedName>
        <fullName evidence="2">Separase-like TPR repeats region domain-containing protein</fullName>
    </recommendedName>
</protein>
<dbReference type="Proteomes" id="UP001419268">
    <property type="component" value="Unassembled WGS sequence"/>
</dbReference>
<organism evidence="3 4">
    <name type="scientific">Stephania cephalantha</name>
    <dbReference type="NCBI Taxonomy" id="152367"/>
    <lineage>
        <taxon>Eukaryota</taxon>
        <taxon>Viridiplantae</taxon>
        <taxon>Streptophyta</taxon>
        <taxon>Embryophyta</taxon>
        <taxon>Tracheophyta</taxon>
        <taxon>Spermatophyta</taxon>
        <taxon>Magnoliopsida</taxon>
        <taxon>Ranunculales</taxon>
        <taxon>Menispermaceae</taxon>
        <taxon>Menispermoideae</taxon>
        <taxon>Cissampelideae</taxon>
        <taxon>Stephania</taxon>
    </lineage>
</organism>
<evidence type="ECO:0000256" key="1">
    <source>
        <dbReference type="SAM" id="MobiDB-lite"/>
    </source>
</evidence>
<gene>
    <name evidence="3" type="ORF">Scep_026166</name>
</gene>
<name>A0AAP0EPW1_9MAGN</name>
<dbReference type="AlphaFoldDB" id="A0AAP0EPW1"/>
<accession>A0AAP0EPW1</accession>